<dbReference type="Gene3D" id="1.10.10.10">
    <property type="entry name" value="Winged helix-like DNA-binding domain superfamily/Winged helix DNA-binding domain"/>
    <property type="match status" value="1"/>
</dbReference>
<dbReference type="InterPro" id="IPR001867">
    <property type="entry name" value="OmpR/PhoB-type_DNA-bd"/>
</dbReference>
<dbReference type="AlphaFoldDB" id="A0A9D1WH51"/>
<dbReference type="CDD" id="cd17574">
    <property type="entry name" value="REC_OmpR"/>
    <property type="match status" value="1"/>
</dbReference>
<dbReference type="PROSITE" id="PS50110">
    <property type="entry name" value="RESPONSE_REGULATORY"/>
    <property type="match status" value="1"/>
</dbReference>
<dbReference type="Pfam" id="PF00486">
    <property type="entry name" value="Trans_reg_C"/>
    <property type="match status" value="1"/>
</dbReference>
<dbReference type="PANTHER" id="PTHR48111:SF1">
    <property type="entry name" value="TWO-COMPONENT RESPONSE REGULATOR ORR33"/>
    <property type="match status" value="1"/>
</dbReference>
<name>A0A9D1WH51_9FIRM</name>
<accession>A0A9D1WH51</accession>
<evidence type="ECO:0000256" key="6">
    <source>
        <dbReference type="ARBA" id="ARBA00023163"/>
    </source>
</evidence>
<feature type="DNA-binding region" description="OmpR/PhoB-type" evidence="9">
    <location>
        <begin position="124"/>
        <end position="220"/>
    </location>
</feature>
<comment type="function">
    <text evidence="7">May play the central regulatory role in sporulation. It may be an element of the effector pathway responsible for the activation of sporulation genes in response to nutritional stress. Spo0A may act in concert with spo0H (a sigma factor) to control the expression of some genes that are critical to the sporulation process.</text>
</comment>
<dbReference type="FunFam" id="3.40.50.2300:FF:000001">
    <property type="entry name" value="DNA-binding response regulator PhoB"/>
    <property type="match status" value="1"/>
</dbReference>
<evidence type="ECO:0000259" key="11">
    <source>
        <dbReference type="PROSITE" id="PS51755"/>
    </source>
</evidence>
<dbReference type="SMART" id="SM00448">
    <property type="entry name" value="REC"/>
    <property type="match status" value="1"/>
</dbReference>
<dbReference type="SMART" id="SM00862">
    <property type="entry name" value="Trans_reg_C"/>
    <property type="match status" value="1"/>
</dbReference>
<evidence type="ECO:0000256" key="8">
    <source>
        <dbReference type="PROSITE-ProRule" id="PRU00169"/>
    </source>
</evidence>
<protein>
    <recommendedName>
        <fullName evidence="1">Stage 0 sporulation protein A homolog</fullName>
    </recommendedName>
</protein>
<dbReference type="InterPro" id="IPR011006">
    <property type="entry name" value="CheY-like_superfamily"/>
</dbReference>
<dbReference type="FunFam" id="1.10.10.10:FF:000018">
    <property type="entry name" value="DNA-binding response regulator ResD"/>
    <property type="match status" value="1"/>
</dbReference>
<dbReference type="InterPro" id="IPR001789">
    <property type="entry name" value="Sig_transdc_resp-reg_receiver"/>
</dbReference>
<dbReference type="GO" id="GO:0000976">
    <property type="term" value="F:transcription cis-regulatory region binding"/>
    <property type="evidence" value="ECO:0007669"/>
    <property type="project" value="TreeGrafter"/>
</dbReference>
<evidence type="ECO:0000256" key="9">
    <source>
        <dbReference type="PROSITE-ProRule" id="PRU01091"/>
    </source>
</evidence>
<sequence length="223" mass="25867">MRKMLIVDDDIHLRNLVRTYAELEGFQCQEAQNASEALEQVQETEFDILILDIMMPGKDGYEVLSEIREYSQVPVIMLTARSEEYDKLLGFRLGADDYVAKPFSPKELMARVNAVLKRTGNAAVTVLKYGNLCIRVEERIVTMDDHVISLPPKEFDLLVKLAQNEHIVLTRDQLLETVWGYEYHGDTRTVDTHVKSLRDHLGPYRKLIRTVWGVGYKFEYREE</sequence>
<keyword evidence="6" id="KW-0804">Transcription</keyword>
<organism evidence="12 13">
    <name type="scientific">Candidatus Blautia gallistercoris</name>
    <dbReference type="NCBI Taxonomy" id="2838490"/>
    <lineage>
        <taxon>Bacteria</taxon>
        <taxon>Bacillati</taxon>
        <taxon>Bacillota</taxon>
        <taxon>Clostridia</taxon>
        <taxon>Lachnospirales</taxon>
        <taxon>Lachnospiraceae</taxon>
        <taxon>Blautia</taxon>
    </lineage>
</organism>
<dbReference type="PROSITE" id="PS51755">
    <property type="entry name" value="OMPR_PHOB"/>
    <property type="match status" value="1"/>
</dbReference>
<evidence type="ECO:0000256" key="4">
    <source>
        <dbReference type="ARBA" id="ARBA00023015"/>
    </source>
</evidence>
<evidence type="ECO:0000256" key="2">
    <source>
        <dbReference type="ARBA" id="ARBA00022553"/>
    </source>
</evidence>
<dbReference type="InterPro" id="IPR039420">
    <property type="entry name" value="WalR-like"/>
</dbReference>
<evidence type="ECO:0000313" key="12">
    <source>
        <dbReference type="EMBL" id="HIX58813.1"/>
    </source>
</evidence>
<reference evidence="12" key="2">
    <citation type="submission" date="2021-04" db="EMBL/GenBank/DDBJ databases">
        <authorList>
            <person name="Gilroy R."/>
        </authorList>
    </citation>
    <scope>NUCLEOTIDE SEQUENCE</scope>
    <source>
        <strain evidence="12">ChiSjej1B19-8411</strain>
    </source>
</reference>
<keyword evidence="4" id="KW-0805">Transcription regulation</keyword>
<reference evidence="12" key="1">
    <citation type="journal article" date="2021" name="PeerJ">
        <title>Extensive microbial diversity within the chicken gut microbiome revealed by metagenomics and culture.</title>
        <authorList>
            <person name="Gilroy R."/>
            <person name="Ravi A."/>
            <person name="Getino M."/>
            <person name="Pursley I."/>
            <person name="Horton D.L."/>
            <person name="Alikhan N.F."/>
            <person name="Baker D."/>
            <person name="Gharbi K."/>
            <person name="Hall N."/>
            <person name="Watson M."/>
            <person name="Adriaenssens E.M."/>
            <person name="Foster-Nyarko E."/>
            <person name="Jarju S."/>
            <person name="Secka A."/>
            <person name="Antonio M."/>
            <person name="Oren A."/>
            <person name="Chaudhuri R.R."/>
            <person name="La Ragione R."/>
            <person name="Hildebrand F."/>
            <person name="Pallen M.J."/>
        </authorList>
    </citation>
    <scope>NUCLEOTIDE SEQUENCE</scope>
    <source>
        <strain evidence="12">ChiSjej1B19-8411</strain>
    </source>
</reference>
<evidence type="ECO:0000313" key="13">
    <source>
        <dbReference type="Proteomes" id="UP000886817"/>
    </source>
</evidence>
<evidence type="ECO:0000256" key="3">
    <source>
        <dbReference type="ARBA" id="ARBA00023012"/>
    </source>
</evidence>
<gene>
    <name evidence="12" type="ORF">IAA45_03750</name>
</gene>
<dbReference type="Gene3D" id="6.10.250.690">
    <property type="match status" value="1"/>
</dbReference>
<dbReference type="GO" id="GO:0005829">
    <property type="term" value="C:cytosol"/>
    <property type="evidence" value="ECO:0007669"/>
    <property type="project" value="TreeGrafter"/>
</dbReference>
<feature type="domain" description="Response regulatory" evidence="10">
    <location>
        <begin position="3"/>
        <end position="116"/>
    </location>
</feature>
<proteinExistence type="predicted"/>
<dbReference type="GO" id="GO:0006355">
    <property type="term" value="P:regulation of DNA-templated transcription"/>
    <property type="evidence" value="ECO:0007669"/>
    <property type="project" value="InterPro"/>
</dbReference>
<dbReference type="GO" id="GO:0032993">
    <property type="term" value="C:protein-DNA complex"/>
    <property type="evidence" value="ECO:0007669"/>
    <property type="project" value="TreeGrafter"/>
</dbReference>
<evidence type="ECO:0000256" key="5">
    <source>
        <dbReference type="ARBA" id="ARBA00023125"/>
    </source>
</evidence>
<keyword evidence="3" id="KW-0902">Two-component regulatory system</keyword>
<dbReference type="Pfam" id="PF00072">
    <property type="entry name" value="Response_reg"/>
    <property type="match status" value="1"/>
</dbReference>
<dbReference type="PANTHER" id="PTHR48111">
    <property type="entry name" value="REGULATOR OF RPOS"/>
    <property type="match status" value="1"/>
</dbReference>
<feature type="modified residue" description="4-aspartylphosphate" evidence="8">
    <location>
        <position position="52"/>
    </location>
</feature>
<dbReference type="InterPro" id="IPR036388">
    <property type="entry name" value="WH-like_DNA-bd_sf"/>
</dbReference>
<comment type="caution">
    <text evidence="12">The sequence shown here is derived from an EMBL/GenBank/DDBJ whole genome shotgun (WGS) entry which is preliminary data.</text>
</comment>
<feature type="domain" description="OmpR/PhoB-type" evidence="11">
    <location>
        <begin position="124"/>
        <end position="220"/>
    </location>
</feature>
<evidence type="ECO:0000256" key="1">
    <source>
        <dbReference type="ARBA" id="ARBA00018672"/>
    </source>
</evidence>
<dbReference type="EMBL" id="DXEX01000086">
    <property type="protein sequence ID" value="HIX58813.1"/>
    <property type="molecule type" value="Genomic_DNA"/>
</dbReference>
<dbReference type="Proteomes" id="UP000886817">
    <property type="component" value="Unassembled WGS sequence"/>
</dbReference>
<keyword evidence="5 9" id="KW-0238">DNA-binding</keyword>
<keyword evidence="2 8" id="KW-0597">Phosphoprotein</keyword>
<dbReference type="SUPFAM" id="SSF52172">
    <property type="entry name" value="CheY-like"/>
    <property type="match status" value="1"/>
</dbReference>
<dbReference type="Gene3D" id="3.40.50.2300">
    <property type="match status" value="1"/>
</dbReference>
<evidence type="ECO:0000259" key="10">
    <source>
        <dbReference type="PROSITE" id="PS50110"/>
    </source>
</evidence>
<dbReference type="CDD" id="cd00383">
    <property type="entry name" value="trans_reg_C"/>
    <property type="match status" value="1"/>
</dbReference>
<dbReference type="GO" id="GO:0000156">
    <property type="term" value="F:phosphorelay response regulator activity"/>
    <property type="evidence" value="ECO:0007669"/>
    <property type="project" value="TreeGrafter"/>
</dbReference>
<evidence type="ECO:0000256" key="7">
    <source>
        <dbReference type="ARBA" id="ARBA00024867"/>
    </source>
</evidence>